<proteinExistence type="predicted"/>
<dbReference type="SUPFAM" id="SSF52540">
    <property type="entry name" value="P-loop containing nucleoside triphosphate hydrolases"/>
    <property type="match status" value="1"/>
</dbReference>
<accession>A0ABM9EIZ9</accession>
<dbReference type="Pfam" id="PF13481">
    <property type="entry name" value="AAA_25"/>
    <property type="match status" value="1"/>
</dbReference>
<dbReference type="InterPro" id="IPR027417">
    <property type="entry name" value="P-loop_NTPase"/>
</dbReference>
<dbReference type="EMBL" id="CAKXZT010000183">
    <property type="protein sequence ID" value="CAH2409381.1"/>
    <property type="molecule type" value="Genomic_DNA"/>
</dbReference>
<comment type="caution">
    <text evidence="1">The sequence shown here is derived from an EMBL/GenBank/DDBJ whole genome shotgun (WGS) entry which is preliminary data.</text>
</comment>
<keyword evidence="2" id="KW-1185">Reference proteome</keyword>
<evidence type="ECO:0000313" key="2">
    <source>
        <dbReference type="Proteomes" id="UP001153050"/>
    </source>
</evidence>
<gene>
    <name evidence="1" type="ORF">MES5069_830028</name>
</gene>
<dbReference type="Gene3D" id="3.40.50.300">
    <property type="entry name" value="P-loop containing nucleotide triphosphate hydrolases"/>
    <property type="match status" value="1"/>
</dbReference>
<protein>
    <submittedName>
        <fullName evidence="1">Uncharacterized protein</fullName>
    </submittedName>
</protein>
<reference evidence="1 2" key="1">
    <citation type="submission" date="2022-03" db="EMBL/GenBank/DDBJ databases">
        <authorList>
            <person name="Brunel B."/>
        </authorList>
    </citation>
    <scope>NUCLEOTIDE SEQUENCE [LARGE SCALE GENOMIC DNA]</scope>
    <source>
        <strain evidence="1">STM5069sample</strain>
    </source>
</reference>
<dbReference type="Proteomes" id="UP001153050">
    <property type="component" value="Unassembled WGS sequence"/>
</dbReference>
<evidence type="ECO:0000313" key="1">
    <source>
        <dbReference type="EMBL" id="CAH2409381.1"/>
    </source>
</evidence>
<dbReference type="RefSeq" id="WP_254022454.1">
    <property type="nucleotide sequence ID" value="NZ_CAKXZT010000183.1"/>
</dbReference>
<organism evidence="1 2">
    <name type="scientific">Mesorhizobium escarrei</name>
    <dbReference type="NCBI Taxonomy" id="666018"/>
    <lineage>
        <taxon>Bacteria</taxon>
        <taxon>Pseudomonadati</taxon>
        <taxon>Pseudomonadota</taxon>
        <taxon>Alphaproteobacteria</taxon>
        <taxon>Hyphomicrobiales</taxon>
        <taxon>Phyllobacteriaceae</taxon>
        <taxon>Mesorhizobium</taxon>
    </lineage>
</organism>
<name>A0ABM9EIZ9_9HYPH</name>
<sequence>MTAAQPEADNPYKVGDRVHHAAWQAGTVEEIKGNRTYVGFDRGVGKFIHWEFLRSGPPKASNDNALPLINPADWHGKPVPPREWWAEGLVPMRQVTLLSGDGGVGKSLLALQVAAAGALQCETLDLCPLPGRVIYLGAEDESAEFHRRLADIVWAQQRKLSDLDDFRLLPMADADALLSVPNRGRSDGADSTLACLRH</sequence>